<dbReference type="GeneID" id="9597790"/>
<dbReference type="AlphaFoldDB" id="D8QGR3"/>
<evidence type="ECO:0000313" key="1">
    <source>
        <dbReference type="EMBL" id="EFI92539.1"/>
    </source>
</evidence>
<proteinExistence type="predicted"/>
<reference evidence="1 2" key="1">
    <citation type="journal article" date="2010" name="Nat. Biotechnol.">
        <title>Genome sequence of the model mushroom Schizophyllum commune.</title>
        <authorList>
            <person name="Ohm R.A."/>
            <person name="de Jong J.F."/>
            <person name="Lugones L.G."/>
            <person name="Aerts A."/>
            <person name="Kothe E."/>
            <person name="Stajich J.E."/>
            <person name="de Vries R.P."/>
            <person name="Record E."/>
            <person name="Levasseur A."/>
            <person name="Baker S.E."/>
            <person name="Bartholomew K.A."/>
            <person name="Coutinho P.M."/>
            <person name="Erdmann S."/>
            <person name="Fowler T.J."/>
            <person name="Gathman A.C."/>
            <person name="Lombard V."/>
            <person name="Henrissat B."/>
            <person name="Knabe N."/>
            <person name="Kuees U."/>
            <person name="Lilly W.W."/>
            <person name="Lindquist E."/>
            <person name="Lucas S."/>
            <person name="Magnuson J.K."/>
            <person name="Piumi F."/>
            <person name="Raudaskoski M."/>
            <person name="Salamov A."/>
            <person name="Schmutz J."/>
            <person name="Schwarze F.W.M.R."/>
            <person name="vanKuyk P.A."/>
            <person name="Horton J.S."/>
            <person name="Grigoriev I.V."/>
            <person name="Woesten H.A.B."/>
        </authorList>
    </citation>
    <scope>NUCLEOTIDE SEQUENCE [LARGE SCALE GENOMIC DNA]</scope>
    <source>
        <strain evidence="2">H4-8 / FGSC 9210</strain>
    </source>
</reference>
<dbReference type="HOGENOM" id="CLU_717970_0_0_1"/>
<keyword evidence="2" id="KW-1185">Reference proteome</keyword>
<dbReference type="VEuPathDB" id="FungiDB:SCHCODRAFT_02602614"/>
<dbReference type="RefSeq" id="XP_003027442.1">
    <property type="nucleotide sequence ID" value="XM_003027396.1"/>
</dbReference>
<dbReference type="STRING" id="578458.D8QGR3"/>
<protein>
    <submittedName>
        <fullName evidence="1">Uncharacterized protein</fullName>
    </submittedName>
</protein>
<evidence type="ECO:0000313" key="2">
    <source>
        <dbReference type="Proteomes" id="UP000007431"/>
    </source>
</evidence>
<name>D8QGR3_SCHCM</name>
<organism evidence="2">
    <name type="scientific">Schizophyllum commune (strain H4-8 / FGSC 9210)</name>
    <name type="common">Split gill fungus</name>
    <dbReference type="NCBI Taxonomy" id="578458"/>
    <lineage>
        <taxon>Eukaryota</taxon>
        <taxon>Fungi</taxon>
        <taxon>Dikarya</taxon>
        <taxon>Basidiomycota</taxon>
        <taxon>Agaricomycotina</taxon>
        <taxon>Agaricomycetes</taxon>
        <taxon>Agaricomycetidae</taxon>
        <taxon>Agaricales</taxon>
        <taxon>Schizophyllaceae</taxon>
        <taxon>Schizophyllum</taxon>
    </lineage>
</organism>
<dbReference type="KEGG" id="scm:SCHCO_02602614"/>
<dbReference type="EMBL" id="GL377312">
    <property type="protein sequence ID" value="EFI92539.1"/>
    <property type="molecule type" value="Genomic_DNA"/>
</dbReference>
<dbReference type="Proteomes" id="UP000007431">
    <property type="component" value="Unassembled WGS sequence"/>
</dbReference>
<sequence>MPSPTSKATSTMPDASLSTGEFTIFQRVLDIPLVAAALDERLLATLIAPVDDLANTIFNLAETRSPHLFYAPPDDSLARLTKHATSFDDARTMVDKGIKGPALHVAEGVDERLAPLVDYYENQIEPLSHKSAGSTRAKEHIEGDEMQHQYQRAINLANALTKRVTSVPSSPLQQTTFPSQRSVIQVQDLSDTMLEQLHALSITFPCLATSLHRSVSAPQKQLMITLVEAANALSAIIANLQATLASKDLTTGEHIDRAADFTTARITSPLERMRAGMTSARTSRRANGLKKHVMVLCLSVRALALSAYQLFAGECSFLQVYLCSRGHRRHGRPLRPVLCCIGCSLTQGTANVEIVEPCAICTGIGGQHTRMIEWDPKHPRTLSPT</sequence>
<dbReference type="InParanoid" id="D8QGR3"/>
<gene>
    <name evidence="1" type="ORF">SCHCODRAFT_237669</name>
</gene>
<dbReference type="OrthoDB" id="376826at2759"/>
<accession>D8QGR3</accession>